<keyword evidence="2" id="KW-0539">Nucleus</keyword>
<reference evidence="4 5" key="1">
    <citation type="submission" date="2017-07" db="EMBL/GenBank/DDBJ databases">
        <authorList>
            <person name="Talla V."/>
            <person name="Backstrom N."/>
        </authorList>
    </citation>
    <scope>NUCLEOTIDE SEQUENCE [LARGE SCALE GENOMIC DNA]</scope>
</reference>
<proteinExistence type="inferred from homology"/>
<dbReference type="Proteomes" id="UP000324832">
    <property type="component" value="Unassembled WGS sequence"/>
</dbReference>
<dbReference type="InterPro" id="IPR052464">
    <property type="entry name" value="Synovial_Prolif_Regulator"/>
</dbReference>
<evidence type="ECO:0000256" key="3">
    <source>
        <dbReference type="ARBA" id="ARBA00038401"/>
    </source>
</evidence>
<evidence type="ECO:0000313" key="5">
    <source>
        <dbReference type="Proteomes" id="UP000324832"/>
    </source>
</evidence>
<organism evidence="4 5">
    <name type="scientific">Leptidea sinapis</name>
    <dbReference type="NCBI Taxonomy" id="189913"/>
    <lineage>
        <taxon>Eukaryota</taxon>
        <taxon>Metazoa</taxon>
        <taxon>Ecdysozoa</taxon>
        <taxon>Arthropoda</taxon>
        <taxon>Hexapoda</taxon>
        <taxon>Insecta</taxon>
        <taxon>Pterygota</taxon>
        <taxon>Neoptera</taxon>
        <taxon>Endopterygota</taxon>
        <taxon>Lepidoptera</taxon>
        <taxon>Glossata</taxon>
        <taxon>Ditrysia</taxon>
        <taxon>Papilionoidea</taxon>
        <taxon>Pieridae</taxon>
        <taxon>Dismorphiinae</taxon>
        <taxon>Leptidea</taxon>
    </lineage>
</organism>
<keyword evidence="5" id="KW-1185">Reference proteome</keyword>
<sequence>MKPTPEAQSNGEQQVTGDVIGDTAYSERFVLKILLKLANLDTLKDELQEQTFEEDLCTLWDMTAERDVVLFLLKHDMLNLLSFAWPIIDNPRTVEILIGIIANMCCQKEAVEKLLNMNSLVSSLLEYIKTDDSLLLIQLLRLLNSSIFLATEDSISVWVKLFINSGYSNSLYYILKNSSNKDLLVNALENFNTICTYCNVGKFRTDFFGHFVSVEALESLLTAFIEVTDTQKDSCEIEQLERVLLISLQIILNLVGFDRSKEIYSDNKNEVIKIISQAFKYYENKLVNMKEIDMDLVDIVDSTISITDVMTIHEMCNPDQFYVQSCKMWKTLHCMRDCSKTSVELDAEDLEQVSLQLKASLSKLIFIYIAKCGVEHLLDALDEVTEYYDEISSQVEDESVLATVSKRVSSYRTRLKESVDC</sequence>
<dbReference type="GO" id="GO:0005654">
    <property type="term" value="C:nucleoplasm"/>
    <property type="evidence" value="ECO:0007669"/>
    <property type="project" value="TreeGrafter"/>
</dbReference>
<evidence type="ECO:0000256" key="1">
    <source>
        <dbReference type="ARBA" id="ARBA00004123"/>
    </source>
</evidence>
<dbReference type="PANTHER" id="PTHR23424">
    <property type="entry name" value="SERUM AMYLOID A"/>
    <property type="match status" value="1"/>
</dbReference>
<dbReference type="InterPro" id="IPR016024">
    <property type="entry name" value="ARM-type_fold"/>
</dbReference>
<protein>
    <recommendedName>
        <fullName evidence="6">Protein SAAL1</fullName>
    </recommendedName>
</protein>
<gene>
    <name evidence="4" type="ORF">LSINAPIS_LOCUS5438</name>
</gene>
<evidence type="ECO:0000313" key="4">
    <source>
        <dbReference type="EMBL" id="VVC93197.1"/>
    </source>
</evidence>
<dbReference type="AlphaFoldDB" id="A0A5E4Q880"/>
<accession>A0A5E4Q880</accession>
<comment type="similarity">
    <text evidence="3">Belongs to the SAAL1 family.</text>
</comment>
<dbReference type="SUPFAM" id="SSF48371">
    <property type="entry name" value="ARM repeat"/>
    <property type="match status" value="1"/>
</dbReference>
<dbReference type="EMBL" id="FZQP02001559">
    <property type="protein sequence ID" value="VVC93197.1"/>
    <property type="molecule type" value="Genomic_DNA"/>
</dbReference>
<dbReference type="PANTHER" id="PTHR23424:SF23">
    <property type="entry name" value="PROTEIN SAAL1"/>
    <property type="match status" value="1"/>
</dbReference>
<name>A0A5E4Q880_9NEOP</name>
<evidence type="ECO:0000256" key="2">
    <source>
        <dbReference type="ARBA" id="ARBA00023242"/>
    </source>
</evidence>
<comment type="subcellular location">
    <subcellularLocation>
        <location evidence="1">Nucleus</location>
    </subcellularLocation>
</comment>
<evidence type="ECO:0008006" key="6">
    <source>
        <dbReference type="Google" id="ProtNLM"/>
    </source>
</evidence>